<keyword evidence="3" id="KW-1006">Bacterial flagellum protein export</keyword>
<evidence type="ECO:0000313" key="8">
    <source>
        <dbReference type="Proteomes" id="UP000067111"/>
    </source>
</evidence>
<dbReference type="RefSeq" id="WP_060752383.1">
    <property type="nucleotide sequence ID" value="NZ_LRMR01000002.1"/>
</dbReference>
<evidence type="ECO:0000256" key="2">
    <source>
        <dbReference type="ARBA" id="ARBA00021622"/>
    </source>
</evidence>
<dbReference type="GO" id="GO:0005886">
    <property type="term" value="C:plasma membrane"/>
    <property type="evidence" value="ECO:0007669"/>
    <property type="project" value="TreeGrafter"/>
</dbReference>
<dbReference type="SUPFAM" id="SSF160544">
    <property type="entry name" value="EscU C-terminal domain-like"/>
    <property type="match status" value="1"/>
</dbReference>
<feature type="compositionally biased region" description="Basic and acidic residues" evidence="5">
    <location>
        <begin position="1"/>
        <end position="21"/>
    </location>
</feature>
<feature type="transmembrane region" description="Helical" evidence="6">
    <location>
        <begin position="187"/>
        <end position="209"/>
    </location>
</feature>
<keyword evidence="6" id="KW-0472">Membrane</keyword>
<comment type="function">
    <text evidence="4">Required for formation of the rod structure in the basal body of the flagellar apparatus. Together with FliI and FliH, may constitute the export apparatus of flagellin.</text>
</comment>
<organism evidence="7 8">
    <name type="scientific">Pseudomonas palleroniana</name>
    <dbReference type="NCBI Taxonomy" id="191390"/>
    <lineage>
        <taxon>Bacteria</taxon>
        <taxon>Pseudomonadati</taxon>
        <taxon>Pseudomonadota</taxon>
        <taxon>Gammaproteobacteria</taxon>
        <taxon>Pseudomonadales</taxon>
        <taxon>Pseudomonadaceae</taxon>
        <taxon>Pseudomonas</taxon>
    </lineage>
</organism>
<proteinExistence type="inferred from homology"/>
<evidence type="ECO:0000256" key="5">
    <source>
        <dbReference type="SAM" id="MobiDB-lite"/>
    </source>
</evidence>
<dbReference type="OrthoDB" id="9807950at2"/>
<feature type="transmembrane region" description="Helical" evidence="6">
    <location>
        <begin position="31"/>
        <end position="56"/>
    </location>
</feature>
<dbReference type="Proteomes" id="UP000067111">
    <property type="component" value="Unassembled WGS sequence"/>
</dbReference>
<gene>
    <name evidence="7" type="ORF">AWV77_00845</name>
</gene>
<dbReference type="PRINTS" id="PR00950">
    <property type="entry name" value="TYPE3IMSPROT"/>
</dbReference>
<feature type="region of interest" description="Disordered" evidence="5">
    <location>
        <begin position="1"/>
        <end position="22"/>
    </location>
</feature>
<dbReference type="PANTHER" id="PTHR30531:SF12">
    <property type="entry name" value="FLAGELLAR BIOSYNTHETIC PROTEIN FLHB"/>
    <property type="match status" value="1"/>
</dbReference>
<dbReference type="InterPro" id="IPR006135">
    <property type="entry name" value="T3SS_substrate_exporter"/>
</dbReference>
<reference evidence="8" key="1">
    <citation type="submission" date="2016-01" db="EMBL/GenBank/DDBJ databases">
        <authorList>
            <person name="Gamez R.M."/>
            <person name="Rodriguez F."/>
            <person name="Bernal J.F."/>
            <person name="Agarwala R."/>
            <person name="Landsman D."/>
            <person name="Marino-Ramirez L."/>
        </authorList>
    </citation>
    <scope>NUCLEOTIDE SEQUENCE [LARGE SCALE GENOMIC DNA]</scope>
    <source>
        <strain evidence="8">Ps006</strain>
    </source>
</reference>
<accession>A0A109FQA4</accession>
<keyword evidence="6" id="KW-0812">Transmembrane</keyword>
<keyword evidence="3" id="KW-0653">Protein transport</keyword>
<keyword evidence="7" id="KW-0966">Cell projection</keyword>
<dbReference type="Gene3D" id="3.40.1690.10">
    <property type="entry name" value="secretion proteins EscU"/>
    <property type="match status" value="1"/>
</dbReference>
<dbReference type="Pfam" id="PF01312">
    <property type="entry name" value="Bac_export_2"/>
    <property type="match status" value="1"/>
</dbReference>
<evidence type="ECO:0000256" key="3">
    <source>
        <dbReference type="ARBA" id="ARBA00023225"/>
    </source>
</evidence>
<keyword evidence="3" id="KW-0813">Transport</keyword>
<protein>
    <recommendedName>
        <fullName evidence="2">Flagellar biosynthetic protein FlhB</fullName>
    </recommendedName>
</protein>
<feature type="transmembrane region" description="Helical" evidence="6">
    <location>
        <begin position="140"/>
        <end position="162"/>
    </location>
</feature>
<keyword evidence="6" id="KW-1133">Transmembrane helix</keyword>
<evidence type="ECO:0000256" key="1">
    <source>
        <dbReference type="ARBA" id="ARBA00010690"/>
    </source>
</evidence>
<name>A0A109FQA4_9PSED</name>
<dbReference type="AlphaFoldDB" id="A0A109FQA4"/>
<evidence type="ECO:0000256" key="4">
    <source>
        <dbReference type="ARBA" id="ARBA00025078"/>
    </source>
</evidence>
<sequence length="357" mass="39664">MSDQQDKSEEATPYKLEEARKKGQVPRSPDLLSFAMILTFLMVFSAIAAPLASVIAGHTHWWLGNAGQLGASFGYLGEQGGYSVRQVAYALLPLIGGLVLVAVLTNLLFSGPVFSAFAIKPDFKRLNPIQGLKRIFSRRMFVELLKVLVKGGLFALVLYYLFQSLLPRLLGMATVSPMELPQAGKQLLMQLGFTVLSIMAAAALFDVWYSRREFGRQMRMSKRETKDEHKRREGDPEVRSKRKGIQQDLLKKASALGQVKDADVIITNPTHYAVALQYRPATMLAPRVVAIGRGLHALRICQMARKHQVPILRRPPLARTLHALARVDSAIPDLTQADVARVYRWVIALPGNKVLSP</sequence>
<dbReference type="EMBL" id="LRMR01000002">
    <property type="protein sequence ID" value="KWU52851.1"/>
    <property type="molecule type" value="Genomic_DNA"/>
</dbReference>
<keyword evidence="7" id="KW-0282">Flagellum</keyword>
<dbReference type="PANTHER" id="PTHR30531">
    <property type="entry name" value="FLAGELLAR BIOSYNTHETIC PROTEIN FLHB"/>
    <property type="match status" value="1"/>
</dbReference>
<evidence type="ECO:0000256" key="6">
    <source>
        <dbReference type="SAM" id="Phobius"/>
    </source>
</evidence>
<comment type="caution">
    <text evidence="7">The sequence shown here is derived from an EMBL/GenBank/DDBJ whole genome shotgun (WGS) entry which is preliminary data.</text>
</comment>
<dbReference type="GO" id="GO:0009306">
    <property type="term" value="P:protein secretion"/>
    <property type="evidence" value="ECO:0007669"/>
    <property type="project" value="InterPro"/>
</dbReference>
<feature type="compositionally biased region" description="Basic and acidic residues" evidence="5">
    <location>
        <begin position="219"/>
        <end position="239"/>
    </location>
</feature>
<comment type="similarity">
    <text evidence="1">Belongs to the type III secretion exporter family.</text>
</comment>
<dbReference type="InterPro" id="IPR029025">
    <property type="entry name" value="T3SS_substrate_exporter_C"/>
</dbReference>
<feature type="region of interest" description="Disordered" evidence="5">
    <location>
        <begin position="219"/>
        <end position="243"/>
    </location>
</feature>
<evidence type="ECO:0000313" key="7">
    <source>
        <dbReference type="EMBL" id="KWU52851.1"/>
    </source>
</evidence>
<feature type="transmembrane region" description="Helical" evidence="6">
    <location>
        <begin position="90"/>
        <end position="119"/>
    </location>
</feature>
<keyword evidence="7" id="KW-0969">Cilium</keyword>